<feature type="chain" id="PRO_5024292405" description="Acyl-[acyl-carrier-protein] desaturase" evidence="18">
    <location>
        <begin position="16"/>
        <end position="461"/>
    </location>
</feature>
<dbReference type="AlphaFoldDB" id="A0A5P1F0L4"/>
<evidence type="ECO:0000256" key="18">
    <source>
        <dbReference type="SAM" id="SignalP"/>
    </source>
</evidence>
<comment type="subcellular location">
    <subcellularLocation>
        <location evidence="1">Plastid</location>
        <location evidence="1">Chloroplast stroma</location>
    </subcellularLocation>
</comment>
<keyword evidence="12" id="KW-0408">Iron</keyword>
<evidence type="ECO:0000256" key="12">
    <source>
        <dbReference type="ARBA" id="ARBA00023004"/>
    </source>
</evidence>
<keyword evidence="13" id="KW-0443">Lipid metabolism</keyword>
<dbReference type="Gene3D" id="1.10.620.20">
    <property type="entry name" value="Ribonucleotide Reductase, subunit A"/>
    <property type="match status" value="1"/>
</dbReference>
<dbReference type="GO" id="GO:0045300">
    <property type="term" value="F:stearoyl-[ACP] desaturase activity"/>
    <property type="evidence" value="ECO:0007669"/>
    <property type="project" value="InterPro"/>
</dbReference>
<dbReference type="GO" id="GO:0009570">
    <property type="term" value="C:chloroplast stroma"/>
    <property type="evidence" value="ECO:0007669"/>
    <property type="project" value="UniProtKB-SubCell"/>
</dbReference>
<comment type="pathway">
    <text evidence="2">Lipid metabolism; fatty acid metabolism.</text>
</comment>
<dbReference type="FunFam" id="1.10.620.20:FF:000002">
    <property type="entry name" value="Stearoyl-[acyl-carrier-protein] 9-desaturase, chloroplastic"/>
    <property type="match status" value="1"/>
</dbReference>
<evidence type="ECO:0000256" key="6">
    <source>
        <dbReference type="ARBA" id="ARBA00022528"/>
    </source>
</evidence>
<evidence type="ECO:0000256" key="16">
    <source>
        <dbReference type="RuleBase" id="RU000582"/>
    </source>
</evidence>
<evidence type="ECO:0000313" key="20">
    <source>
        <dbReference type="Proteomes" id="UP000243459"/>
    </source>
</evidence>
<gene>
    <name evidence="19" type="ORF">A4U43_C04F13480</name>
</gene>
<comment type="similarity">
    <text evidence="3 16">Belongs to the fatty acid desaturase type 2 family.</text>
</comment>
<keyword evidence="5 16" id="KW-0444">Lipid biosynthesis</keyword>
<evidence type="ECO:0000256" key="8">
    <source>
        <dbReference type="ARBA" id="ARBA00022723"/>
    </source>
</evidence>
<dbReference type="PROSITE" id="PS00574">
    <property type="entry name" value="FATTY_ACID_DESATUR_2"/>
    <property type="match status" value="1"/>
</dbReference>
<dbReference type="Pfam" id="PF03405">
    <property type="entry name" value="FA_desaturase_2"/>
    <property type="match status" value="1"/>
</dbReference>
<dbReference type="EC" id="1.14.19.-" evidence="16"/>
<feature type="signal peptide" evidence="18">
    <location>
        <begin position="1"/>
        <end position="15"/>
    </location>
</feature>
<evidence type="ECO:0000256" key="11">
    <source>
        <dbReference type="ARBA" id="ARBA00023002"/>
    </source>
</evidence>
<comment type="subunit">
    <text evidence="4 16">Homodimer.</text>
</comment>
<keyword evidence="11 16" id="KW-0560">Oxidoreductase</keyword>
<keyword evidence="9" id="KW-0276">Fatty acid metabolism</keyword>
<evidence type="ECO:0000256" key="1">
    <source>
        <dbReference type="ARBA" id="ARBA00004470"/>
    </source>
</evidence>
<name>A0A5P1F0L4_ASPOF</name>
<keyword evidence="20" id="KW-1185">Reference proteome</keyword>
<dbReference type="InterPro" id="IPR009078">
    <property type="entry name" value="Ferritin-like_SF"/>
</dbReference>
<dbReference type="Gramene" id="ONK71895">
    <property type="protein sequence ID" value="ONK71895"/>
    <property type="gene ID" value="A4U43_C04F13480"/>
</dbReference>
<dbReference type="GO" id="GO:0006633">
    <property type="term" value="P:fatty acid biosynthetic process"/>
    <property type="evidence" value="ECO:0007669"/>
    <property type="project" value="UniProtKB-KW"/>
</dbReference>
<evidence type="ECO:0000256" key="4">
    <source>
        <dbReference type="ARBA" id="ARBA00011738"/>
    </source>
</evidence>
<dbReference type="PANTHER" id="PTHR31155">
    <property type="entry name" value="ACYL- ACYL-CARRIER-PROTEIN DESATURASE-RELATED"/>
    <property type="match status" value="1"/>
</dbReference>
<dbReference type="InterPro" id="IPR005803">
    <property type="entry name" value="FADS-2_CS"/>
</dbReference>
<accession>A0A5P1F0L4</accession>
<evidence type="ECO:0000256" key="15">
    <source>
        <dbReference type="ARBA" id="ARBA00047803"/>
    </source>
</evidence>
<dbReference type="EMBL" id="CM007384">
    <property type="protein sequence ID" value="ONK71895.1"/>
    <property type="molecule type" value="Genomic_DNA"/>
</dbReference>
<keyword evidence="14 16" id="KW-0275">Fatty acid biosynthesis</keyword>
<keyword evidence="6 16" id="KW-0150">Chloroplast</keyword>
<dbReference type="InterPro" id="IPR012348">
    <property type="entry name" value="RNR-like"/>
</dbReference>
<dbReference type="UniPathway" id="UPA00199"/>
<dbReference type="OMA" id="NRHSMLH"/>
<evidence type="ECO:0000256" key="13">
    <source>
        <dbReference type="ARBA" id="ARBA00023098"/>
    </source>
</evidence>
<proteinExistence type="inferred from homology"/>
<evidence type="ECO:0000256" key="10">
    <source>
        <dbReference type="ARBA" id="ARBA00022946"/>
    </source>
</evidence>
<keyword evidence="18" id="KW-0732">Signal</keyword>
<evidence type="ECO:0000256" key="17">
    <source>
        <dbReference type="SAM" id="MobiDB-lite"/>
    </source>
</evidence>
<evidence type="ECO:0000256" key="5">
    <source>
        <dbReference type="ARBA" id="ARBA00022516"/>
    </source>
</evidence>
<dbReference type="Proteomes" id="UP000243459">
    <property type="component" value="Chromosome 4"/>
</dbReference>
<keyword evidence="10" id="KW-0809">Transit peptide</keyword>
<comment type="cofactor">
    <cofactor evidence="16">
        <name>Fe(2+)</name>
        <dbReference type="ChEBI" id="CHEBI:29033"/>
    </cofactor>
    <text evidence="16">Binds 2 Fe(2+) ions per subunit.</text>
</comment>
<evidence type="ECO:0000256" key="3">
    <source>
        <dbReference type="ARBA" id="ARBA00008749"/>
    </source>
</evidence>
<sequence>MWLLLNSAGLSPLSASRSLAPLWKEPPKGQKDNNFFFLKKQETREKKIKLWGDWRAMALRLAFRVEPFLCFYPPKSRRNGHVSRSPTVSMASTIGSSSSTAKVGSQKKSFSPPKEVHVQVTHSMPPQKIEIFQSLEDWAENNILVHLKPVEKCWQPQDFLPDMSSEGYEVQLNELRERAKELPDDYFVCLVGDMITEEALPTYQTMLNTLDGVRDETGASPTSWAIWTRAWTAEENRHGDLLNRYLYLSGRVDMRQIEKTIQYLIGSGMDPRTENNPYLGFIYTSFQERATFISHGNTARHAKEKGDLKLAQICGIIASDEKRHETAYTKIVEKLFEIDPDGTVLAFADMMRKKISMPAHLMYDGRDDNLFEHFSSVAQRLGVYTARDYADILEFLVDRWKVGELTGLSGEGKKAQDYVCTLVPRIRRLEERAAGRAKLKPKVPFSWVFDREVGGEGSREG</sequence>
<comment type="catalytic activity">
    <reaction evidence="15">
        <text>hexadecanoyl-[ACP] + 2 reduced [2Fe-2S]-[ferredoxin] + O2 + 2 H(+) = (4Z)-hexadecenoyl-[ACP] + 2 oxidized [2Fe-2S]-[ferredoxin] + 2 H2O</text>
        <dbReference type="Rhea" id="RHEA:38043"/>
        <dbReference type="Rhea" id="RHEA-COMP:9652"/>
        <dbReference type="Rhea" id="RHEA-COMP:10000"/>
        <dbReference type="Rhea" id="RHEA-COMP:10001"/>
        <dbReference type="Rhea" id="RHEA-COMP:11488"/>
        <dbReference type="ChEBI" id="CHEBI:15377"/>
        <dbReference type="ChEBI" id="CHEBI:15378"/>
        <dbReference type="ChEBI" id="CHEBI:15379"/>
        <dbReference type="ChEBI" id="CHEBI:33737"/>
        <dbReference type="ChEBI" id="CHEBI:33738"/>
        <dbReference type="ChEBI" id="CHEBI:78483"/>
        <dbReference type="ChEBI" id="CHEBI:85919"/>
        <dbReference type="EC" id="1.14.19.11"/>
    </reaction>
</comment>
<evidence type="ECO:0000256" key="14">
    <source>
        <dbReference type="ARBA" id="ARBA00023160"/>
    </source>
</evidence>
<evidence type="ECO:0000256" key="9">
    <source>
        <dbReference type="ARBA" id="ARBA00022832"/>
    </source>
</evidence>
<feature type="compositionally biased region" description="Low complexity" evidence="17">
    <location>
        <begin position="87"/>
        <end position="100"/>
    </location>
</feature>
<keyword evidence="8" id="KW-0479">Metal-binding</keyword>
<dbReference type="InterPro" id="IPR005067">
    <property type="entry name" value="Fatty_acid_desaturase-2"/>
</dbReference>
<comment type="function">
    <text evidence="16">Introduction of a cis double bond between carbons of the acyl chain.</text>
</comment>
<dbReference type="CDD" id="cd01050">
    <property type="entry name" value="Acyl_ACP_Desat"/>
    <property type="match status" value="1"/>
</dbReference>
<dbReference type="SUPFAM" id="SSF47240">
    <property type="entry name" value="Ferritin-like"/>
    <property type="match status" value="1"/>
</dbReference>
<reference evidence="20" key="1">
    <citation type="journal article" date="2017" name="Nat. Commun.">
        <title>The asparagus genome sheds light on the origin and evolution of a young Y chromosome.</title>
        <authorList>
            <person name="Harkess A."/>
            <person name="Zhou J."/>
            <person name="Xu C."/>
            <person name="Bowers J.E."/>
            <person name="Van der Hulst R."/>
            <person name="Ayyampalayam S."/>
            <person name="Mercati F."/>
            <person name="Riccardi P."/>
            <person name="McKain M.R."/>
            <person name="Kakrana A."/>
            <person name="Tang H."/>
            <person name="Ray J."/>
            <person name="Groenendijk J."/>
            <person name="Arikit S."/>
            <person name="Mathioni S.M."/>
            <person name="Nakano M."/>
            <person name="Shan H."/>
            <person name="Telgmann-Rauber A."/>
            <person name="Kanno A."/>
            <person name="Yue Z."/>
            <person name="Chen H."/>
            <person name="Li W."/>
            <person name="Chen Y."/>
            <person name="Xu X."/>
            <person name="Zhang Y."/>
            <person name="Luo S."/>
            <person name="Chen H."/>
            <person name="Gao J."/>
            <person name="Mao Z."/>
            <person name="Pires J.C."/>
            <person name="Luo M."/>
            <person name="Kudrna D."/>
            <person name="Wing R.A."/>
            <person name="Meyers B.C."/>
            <person name="Yi K."/>
            <person name="Kong H."/>
            <person name="Lavrijsen P."/>
            <person name="Sunseri F."/>
            <person name="Falavigna A."/>
            <person name="Ye Y."/>
            <person name="Leebens-Mack J.H."/>
            <person name="Chen G."/>
        </authorList>
    </citation>
    <scope>NUCLEOTIDE SEQUENCE [LARGE SCALE GENOMIC DNA]</scope>
    <source>
        <strain evidence="20">cv. DH0086</strain>
    </source>
</reference>
<keyword evidence="7" id="KW-0934">Plastid</keyword>
<dbReference type="PANTHER" id="PTHR31155:SF9">
    <property type="entry name" value="STEAROYL-[ACYL-CARRIER-PROTEIN] 9-DESATURASE 7, CHLOROPLASTIC"/>
    <property type="match status" value="1"/>
</dbReference>
<protein>
    <recommendedName>
        <fullName evidence="16">Acyl-[acyl-carrier-protein] desaturase</fullName>
        <ecNumber evidence="16">1.14.19.-</ecNumber>
    </recommendedName>
</protein>
<evidence type="ECO:0000256" key="2">
    <source>
        <dbReference type="ARBA" id="ARBA00004872"/>
    </source>
</evidence>
<evidence type="ECO:0000256" key="7">
    <source>
        <dbReference type="ARBA" id="ARBA00022640"/>
    </source>
</evidence>
<feature type="region of interest" description="Disordered" evidence="17">
    <location>
        <begin position="79"/>
        <end position="111"/>
    </location>
</feature>
<dbReference type="GO" id="GO:0046872">
    <property type="term" value="F:metal ion binding"/>
    <property type="evidence" value="ECO:0007669"/>
    <property type="project" value="UniProtKB-KW"/>
</dbReference>
<evidence type="ECO:0000313" key="19">
    <source>
        <dbReference type="EMBL" id="ONK71895.1"/>
    </source>
</evidence>
<organism evidence="19 20">
    <name type="scientific">Asparagus officinalis</name>
    <name type="common">Garden asparagus</name>
    <dbReference type="NCBI Taxonomy" id="4686"/>
    <lineage>
        <taxon>Eukaryota</taxon>
        <taxon>Viridiplantae</taxon>
        <taxon>Streptophyta</taxon>
        <taxon>Embryophyta</taxon>
        <taxon>Tracheophyta</taxon>
        <taxon>Spermatophyta</taxon>
        <taxon>Magnoliopsida</taxon>
        <taxon>Liliopsida</taxon>
        <taxon>Asparagales</taxon>
        <taxon>Asparagaceae</taxon>
        <taxon>Asparagoideae</taxon>
        <taxon>Asparagus</taxon>
    </lineage>
</organism>